<dbReference type="Pfam" id="PF24961">
    <property type="entry name" value="NfeD_membrane"/>
    <property type="match status" value="1"/>
</dbReference>
<keyword evidence="3 5" id="KW-1133">Transmembrane helix</keyword>
<evidence type="ECO:0000313" key="9">
    <source>
        <dbReference type="Proteomes" id="UP000658690"/>
    </source>
</evidence>
<keyword evidence="9" id="KW-1185">Reference proteome</keyword>
<dbReference type="InterPro" id="IPR012340">
    <property type="entry name" value="NA-bd_OB-fold"/>
</dbReference>
<feature type="domain" description="NfeD integral membrane" evidence="7">
    <location>
        <begin position="17"/>
        <end position="131"/>
    </location>
</feature>
<evidence type="ECO:0000256" key="2">
    <source>
        <dbReference type="ARBA" id="ARBA00022692"/>
    </source>
</evidence>
<protein>
    <submittedName>
        <fullName evidence="8">Nodulation efficiency protein NfeD</fullName>
    </submittedName>
</protein>
<comment type="caution">
    <text evidence="8">The sequence shown here is derived from an EMBL/GenBank/DDBJ whole genome shotgun (WGS) entry which is preliminary data.</text>
</comment>
<sequence>MMMFVENLSAFLTHPVTATVLLVVGIIGIALELLFFSSGLLALAGVAGFALYFLGFYLAGFAGFGDLAVFGIGLILLILELVVPSFGILGVLGAICLFGGVLMASSDPTQAAIMLGIALLLAIVAISFAIKTFKHRGIWNRFILKEQLTTNKGFTSSPDRSYLIGMTGEAITPLRPAGTAIIHGERVDVVTNGSFIPTGRNVVVVEVEGVRVVVRENEAERL</sequence>
<dbReference type="Pfam" id="PF01957">
    <property type="entry name" value="NfeD"/>
    <property type="match status" value="1"/>
</dbReference>
<dbReference type="Gene3D" id="2.40.50.140">
    <property type="entry name" value="Nucleic acid-binding proteins"/>
    <property type="match status" value="1"/>
</dbReference>
<dbReference type="InterPro" id="IPR052165">
    <property type="entry name" value="Membrane_assoc_protease"/>
</dbReference>
<evidence type="ECO:0000256" key="3">
    <source>
        <dbReference type="ARBA" id="ARBA00022989"/>
    </source>
</evidence>
<keyword evidence="4 5" id="KW-0472">Membrane</keyword>
<comment type="subcellular location">
    <subcellularLocation>
        <location evidence="1">Membrane</location>
        <topology evidence="1">Multi-pass membrane protein</topology>
    </subcellularLocation>
</comment>
<feature type="transmembrane region" description="Helical" evidence="5">
    <location>
        <begin position="111"/>
        <end position="130"/>
    </location>
</feature>
<evidence type="ECO:0000259" key="6">
    <source>
        <dbReference type="Pfam" id="PF01957"/>
    </source>
</evidence>
<gene>
    <name evidence="8" type="ORF">GC102_05305</name>
</gene>
<reference evidence="8 9" key="1">
    <citation type="submission" date="2019-10" db="EMBL/GenBank/DDBJ databases">
        <title>Description of Paenibacillus choica sp. nov.</title>
        <authorList>
            <person name="Carlier A."/>
            <person name="Qi S."/>
        </authorList>
    </citation>
    <scope>NUCLEOTIDE SEQUENCE [LARGE SCALE GENOMIC DNA]</scope>
    <source>
        <strain evidence="8 9">LMG 31460</strain>
    </source>
</reference>
<evidence type="ECO:0000256" key="4">
    <source>
        <dbReference type="ARBA" id="ARBA00023136"/>
    </source>
</evidence>
<feature type="domain" description="NfeD-like C-terminal" evidence="6">
    <location>
        <begin position="163"/>
        <end position="215"/>
    </location>
</feature>
<evidence type="ECO:0000259" key="7">
    <source>
        <dbReference type="Pfam" id="PF24961"/>
    </source>
</evidence>
<dbReference type="SUPFAM" id="SSF141322">
    <property type="entry name" value="NfeD domain-like"/>
    <property type="match status" value="1"/>
</dbReference>
<accession>A0ABX1YXA8</accession>
<evidence type="ECO:0000256" key="5">
    <source>
        <dbReference type="SAM" id="Phobius"/>
    </source>
</evidence>
<evidence type="ECO:0000313" key="8">
    <source>
        <dbReference type="EMBL" id="NOU85199.1"/>
    </source>
</evidence>
<dbReference type="PANTHER" id="PTHR33507">
    <property type="entry name" value="INNER MEMBRANE PROTEIN YBBJ"/>
    <property type="match status" value="1"/>
</dbReference>
<dbReference type="InterPro" id="IPR002810">
    <property type="entry name" value="NfeD-like_C"/>
</dbReference>
<keyword evidence="2 5" id="KW-0812">Transmembrane</keyword>
<dbReference type="EMBL" id="WHOC01000019">
    <property type="protein sequence ID" value="NOU85199.1"/>
    <property type="molecule type" value="Genomic_DNA"/>
</dbReference>
<evidence type="ECO:0000256" key="1">
    <source>
        <dbReference type="ARBA" id="ARBA00004141"/>
    </source>
</evidence>
<dbReference type="PANTHER" id="PTHR33507:SF3">
    <property type="entry name" value="INNER MEMBRANE PROTEIN YBBJ"/>
    <property type="match status" value="1"/>
</dbReference>
<name>A0ABX1YXA8_9BACL</name>
<proteinExistence type="predicted"/>
<dbReference type="InterPro" id="IPR056739">
    <property type="entry name" value="NfeD_membrane"/>
</dbReference>
<dbReference type="Proteomes" id="UP000658690">
    <property type="component" value="Unassembled WGS sequence"/>
</dbReference>
<dbReference type="RefSeq" id="WP_171688492.1">
    <property type="nucleotide sequence ID" value="NZ_WHOC01000019.1"/>
</dbReference>
<organism evidence="8 9">
    <name type="scientific">Paenibacillus germinis</name>
    <dbReference type="NCBI Taxonomy" id="2654979"/>
    <lineage>
        <taxon>Bacteria</taxon>
        <taxon>Bacillati</taxon>
        <taxon>Bacillota</taxon>
        <taxon>Bacilli</taxon>
        <taxon>Bacillales</taxon>
        <taxon>Paenibacillaceae</taxon>
        <taxon>Paenibacillus</taxon>
    </lineage>
</organism>
<feature type="transmembrane region" description="Helical" evidence="5">
    <location>
        <begin position="86"/>
        <end position="105"/>
    </location>
</feature>
<feature type="transmembrane region" description="Helical" evidence="5">
    <location>
        <begin position="49"/>
        <end position="79"/>
    </location>
</feature>